<dbReference type="CDD" id="cd02440">
    <property type="entry name" value="AdoMet_MTases"/>
    <property type="match status" value="1"/>
</dbReference>
<dbReference type="GO" id="GO:0008757">
    <property type="term" value="F:S-adenosylmethionine-dependent methyltransferase activity"/>
    <property type="evidence" value="ECO:0007669"/>
    <property type="project" value="TreeGrafter"/>
</dbReference>
<dbReference type="GO" id="GO:0003676">
    <property type="term" value="F:nucleic acid binding"/>
    <property type="evidence" value="ECO:0007669"/>
    <property type="project" value="InterPro"/>
</dbReference>
<dbReference type="InterPro" id="IPR002052">
    <property type="entry name" value="DNA_methylase_N6_adenine_CS"/>
</dbReference>
<evidence type="ECO:0000256" key="3">
    <source>
        <dbReference type="ARBA" id="ARBA00022679"/>
    </source>
</evidence>
<reference evidence="6 7" key="1">
    <citation type="submission" date="2018-04" db="EMBL/GenBank/DDBJ databases">
        <title>Genome sequencing of Flavobacterium sp. HYN0048.</title>
        <authorList>
            <person name="Yi H."/>
            <person name="Baek C."/>
        </authorList>
    </citation>
    <scope>NUCLEOTIDE SEQUENCE [LARGE SCALE GENOMIC DNA]</scope>
    <source>
        <strain evidence="6 7">HYN0048</strain>
    </source>
</reference>
<dbReference type="PROSITE" id="PS00092">
    <property type="entry name" value="N6_MTASE"/>
    <property type="match status" value="1"/>
</dbReference>
<gene>
    <name evidence="6" type="ORF">HYN48_05010</name>
</gene>
<dbReference type="GO" id="GO:0035657">
    <property type="term" value="C:eRF1 methyltransferase complex"/>
    <property type="evidence" value="ECO:0007669"/>
    <property type="project" value="TreeGrafter"/>
</dbReference>
<proteinExistence type="inferred from homology"/>
<sequence>MRQILKKILSPFLKKASAVYLKKRRKYTYKDISVWVEPTVFPPFLTISTRILLDFIDGLPQKDLRFLELGCGCGIISILAAKKGARVTATDINEIALTALAQNAAENSVDVEAVFSDLFENLSGREFDCIIINPPYYPKEPQSVAERAWFCGSDFNYFEALFAQLPVFSTAENNIYLILSEDCDLPTIQSIAFKNRMGFDTIKEKKVAGEKNYIFRITRL</sequence>
<dbReference type="PANTHER" id="PTHR45875:SF1">
    <property type="entry name" value="METHYLTRANSFERASE N6AMT1"/>
    <property type="match status" value="1"/>
</dbReference>
<dbReference type="Proteomes" id="UP000244193">
    <property type="component" value="Chromosome"/>
</dbReference>
<dbReference type="Gene3D" id="3.40.50.150">
    <property type="entry name" value="Vaccinia Virus protein VP39"/>
    <property type="match status" value="1"/>
</dbReference>
<protein>
    <submittedName>
        <fullName evidence="6">Methyltransferase</fullName>
    </submittedName>
</protein>
<evidence type="ECO:0000259" key="5">
    <source>
        <dbReference type="Pfam" id="PF05175"/>
    </source>
</evidence>
<evidence type="ECO:0000313" key="7">
    <source>
        <dbReference type="Proteomes" id="UP000244193"/>
    </source>
</evidence>
<feature type="domain" description="Methyltransferase small" evidence="5">
    <location>
        <begin position="46"/>
        <end position="139"/>
    </location>
</feature>
<dbReference type="KEGG" id="fmg:HYN48_05010"/>
<keyword evidence="4" id="KW-0949">S-adenosyl-L-methionine</keyword>
<dbReference type="EMBL" id="CP028811">
    <property type="protein sequence ID" value="AWA31393.1"/>
    <property type="molecule type" value="Genomic_DNA"/>
</dbReference>
<evidence type="ECO:0000256" key="1">
    <source>
        <dbReference type="ARBA" id="ARBA00006149"/>
    </source>
</evidence>
<dbReference type="PANTHER" id="PTHR45875">
    <property type="entry name" value="METHYLTRANSFERASE N6AMT1"/>
    <property type="match status" value="1"/>
</dbReference>
<dbReference type="GO" id="GO:0008170">
    <property type="term" value="F:N-methyltransferase activity"/>
    <property type="evidence" value="ECO:0007669"/>
    <property type="project" value="UniProtKB-ARBA"/>
</dbReference>
<dbReference type="AlphaFoldDB" id="A0A2S0RI39"/>
<dbReference type="Pfam" id="PF05175">
    <property type="entry name" value="MTS"/>
    <property type="match status" value="1"/>
</dbReference>
<dbReference type="GO" id="GO:0032259">
    <property type="term" value="P:methylation"/>
    <property type="evidence" value="ECO:0007669"/>
    <property type="project" value="UniProtKB-KW"/>
</dbReference>
<dbReference type="GO" id="GO:0008276">
    <property type="term" value="F:protein methyltransferase activity"/>
    <property type="evidence" value="ECO:0007669"/>
    <property type="project" value="TreeGrafter"/>
</dbReference>
<dbReference type="OrthoDB" id="267914at2"/>
<keyword evidence="7" id="KW-1185">Reference proteome</keyword>
<keyword evidence="2 6" id="KW-0489">Methyltransferase</keyword>
<organism evidence="6 7">
    <name type="scientific">Flavobacterium magnum</name>
    <dbReference type="NCBI Taxonomy" id="2162713"/>
    <lineage>
        <taxon>Bacteria</taxon>
        <taxon>Pseudomonadati</taxon>
        <taxon>Bacteroidota</taxon>
        <taxon>Flavobacteriia</taxon>
        <taxon>Flavobacteriales</taxon>
        <taxon>Flavobacteriaceae</taxon>
        <taxon>Flavobacterium</taxon>
    </lineage>
</organism>
<evidence type="ECO:0000313" key="6">
    <source>
        <dbReference type="EMBL" id="AWA31393.1"/>
    </source>
</evidence>
<dbReference type="InterPro" id="IPR029063">
    <property type="entry name" value="SAM-dependent_MTases_sf"/>
</dbReference>
<dbReference type="InterPro" id="IPR007848">
    <property type="entry name" value="Small_mtfrase_dom"/>
</dbReference>
<keyword evidence="3 6" id="KW-0808">Transferase</keyword>
<dbReference type="SUPFAM" id="SSF53335">
    <property type="entry name" value="S-adenosyl-L-methionine-dependent methyltransferases"/>
    <property type="match status" value="1"/>
</dbReference>
<evidence type="ECO:0000256" key="2">
    <source>
        <dbReference type="ARBA" id="ARBA00022603"/>
    </source>
</evidence>
<accession>A0A2S0RI39</accession>
<comment type="similarity">
    <text evidence="1">Belongs to the eukaryotic/archaeal PrmC-related family.</text>
</comment>
<evidence type="ECO:0000256" key="4">
    <source>
        <dbReference type="ARBA" id="ARBA00022691"/>
    </source>
</evidence>
<dbReference type="InterPro" id="IPR052190">
    <property type="entry name" value="Euk-Arch_PrmC-MTase"/>
</dbReference>
<name>A0A2S0RI39_9FLAO</name>